<dbReference type="Proteomes" id="UP000799291">
    <property type="component" value="Unassembled WGS sequence"/>
</dbReference>
<keyword evidence="1" id="KW-1133">Transmembrane helix</keyword>
<evidence type="ECO:0000313" key="3">
    <source>
        <dbReference type="Proteomes" id="UP000799291"/>
    </source>
</evidence>
<accession>A0A6G1J3P6</accession>
<dbReference type="EMBL" id="MU005580">
    <property type="protein sequence ID" value="KAF2684840.1"/>
    <property type="molecule type" value="Genomic_DNA"/>
</dbReference>
<keyword evidence="3" id="KW-1185">Reference proteome</keyword>
<protein>
    <submittedName>
        <fullName evidence="2">Uncharacterized protein</fullName>
    </submittedName>
</protein>
<sequence>MCRHVIRMVITGLGRTLCHPTAFLARSSTWLVPNRAFSPQQAQRYEFCAHLAPNQKRGVLDCIYASHSGLTVVTVYYILGAVALSYFALSCSPRSRIIPPIIIRPIVTCLHSGIWLCMIGDPDCFRPPERSPVMPFLTATYPSSSLKLTN</sequence>
<evidence type="ECO:0000313" key="2">
    <source>
        <dbReference type="EMBL" id="KAF2684840.1"/>
    </source>
</evidence>
<reference evidence="2" key="1">
    <citation type="journal article" date="2020" name="Stud. Mycol.">
        <title>101 Dothideomycetes genomes: a test case for predicting lifestyles and emergence of pathogens.</title>
        <authorList>
            <person name="Haridas S."/>
            <person name="Albert R."/>
            <person name="Binder M."/>
            <person name="Bloem J."/>
            <person name="Labutti K."/>
            <person name="Salamov A."/>
            <person name="Andreopoulos B."/>
            <person name="Baker S."/>
            <person name="Barry K."/>
            <person name="Bills G."/>
            <person name="Bluhm B."/>
            <person name="Cannon C."/>
            <person name="Castanera R."/>
            <person name="Culley D."/>
            <person name="Daum C."/>
            <person name="Ezra D."/>
            <person name="Gonzalez J."/>
            <person name="Henrissat B."/>
            <person name="Kuo A."/>
            <person name="Liang C."/>
            <person name="Lipzen A."/>
            <person name="Lutzoni F."/>
            <person name="Magnuson J."/>
            <person name="Mondo S."/>
            <person name="Nolan M."/>
            <person name="Ohm R."/>
            <person name="Pangilinan J."/>
            <person name="Park H.-J."/>
            <person name="Ramirez L."/>
            <person name="Alfaro M."/>
            <person name="Sun H."/>
            <person name="Tritt A."/>
            <person name="Yoshinaga Y."/>
            <person name="Zwiers L.-H."/>
            <person name="Turgeon B."/>
            <person name="Goodwin S."/>
            <person name="Spatafora J."/>
            <person name="Crous P."/>
            <person name="Grigoriev I."/>
        </authorList>
    </citation>
    <scope>NUCLEOTIDE SEQUENCE</scope>
    <source>
        <strain evidence="2">CBS 122367</strain>
    </source>
</reference>
<evidence type="ECO:0000256" key="1">
    <source>
        <dbReference type="SAM" id="Phobius"/>
    </source>
</evidence>
<keyword evidence="1" id="KW-0812">Transmembrane</keyword>
<name>A0A6G1J3P6_9PLEO</name>
<keyword evidence="1" id="KW-0472">Membrane</keyword>
<proteinExistence type="predicted"/>
<feature type="transmembrane region" description="Helical" evidence="1">
    <location>
        <begin position="69"/>
        <end position="89"/>
    </location>
</feature>
<dbReference type="AlphaFoldDB" id="A0A6G1J3P6"/>
<organism evidence="2 3">
    <name type="scientific">Lentithecium fluviatile CBS 122367</name>
    <dbReference type="NCBI Taxonomy" id="1168545"/>
    <lineage>
        <taxon>Eukaryota</taxon>
        <taxon>Fungi</taxon>
        <taxon>Dikarya</taxon>
        <taxon>Ascomycota</taxon>
        <taxon>Pezizomycotina</taxon>
        <taxon>Dothideomycetes</taxon>
        <taxon>Pleosporomycetidae</taxon>
        <taxon>Pleosporales</taxon>
        <taxon>Massarineae</taxon>
        <taxon>Lentitheciaceae</taxon>
        <taxon>Lentithecium</taxon>
    </lineage>
</organism>
<gene>
    <name evidence="2" type="ORF">K458DRAFT_27537</name>
</gene>